<evidence type="ECO:0000313" key="1">
    <source>
        <dbReference type="EMBL" id="MBW0556958.1"/>
    </source>
</evidence>
<dbReference type="Proteomes" id="UP000765509">
    <property type="component" value="Unassembled WGS sequence"/>
</dbReference>
<sequence length="132" mass="14503">MLLLHPHPSLHPLPLTSYHPYVHFVPSQHASNASLTPLTILMLLQLPQYMPLTLPSPLPNPFCCLPSLRSCCALQKCLQRHPHTGVILNAAYHPYTPAAPSQCDPMAPSPLLPYLLCCLQSLCCCSALKMSL</sequence>
<gene>
    <name evidence="1" type="ORF">O181_096673</name>
</gene>
<dbReference type="EMBL" id="AVOT02064606">
    <property type="protein sequence ID" value="MBW0556958.1"/>
    <property type="molecule type" value="Genomic_DNA"/>
</dbReference>
<comment type="caution">
    <text evidence="1">The sequence shown here is derived from an EMBL/GenBank/DDBJ whole genome shotgun (WGS) entry which is preliminary data.</text>
</comment>
<proteinExistence type="predicted"/>
<protein>
    <submittedName>
        <fullName evidence="1">Uncharacterized protein</fullName>
    </submittedName>
</protein>
<name>A0A9Q3J601_9BASI</name>
<organism evidence="1 2">
    <name type="scientific">Austropuccinia psidii MF-1</name>
    <dbReference type="NCBI Taxonomy" id="1389203"/>
    <lineage>
        <taxon>Eukaryota</taxon>
        <taxon>Fungi</taxon>
        <taxon>Dikarya</taxon>
        <taxon>Basidiomycota</taxon>
        <taxon>Pucciniomycotina</taxon>
        <taxon>Pucciniomycetes</taxon>
        <taxon>Pucciniales</taxon>
        <taxon>Sphaerophragmiaceae</taxon>
        <taxon>Austropuccinia</taxon>
    </lineage>
</organism>
<accession>A0A9Q3J601</accession>
<keyword evidence="2" id="KW-1185">Reference proteome</keyword>
<evidence type="ECO:0000313" key="2">
    <source>
        <dbReference type="Proteomes" id="UP000765509"/>
    </source>
</evidence>
<reference evidence="1" key="1">
    <citation type="submission" date="2021-03" db="EMBL/GenBank/DDBJ databases">
        <title>Draft genome sequence of rust myrtle Austropuccinia psidii MF-1, a brazilian biotype.</title>
        <authorList>
            <person name="Quecine M.C."/>
            <person name="Pachon D.M.R."/>
            <person name="Bonatelli M.L."/>
            <person name="Correr F.H."/>
            <person name="Franceschini L.M."/>
            <person name="Leite T.F."/>
            <person name="Margarido G.R.A."/>
            <person name="Almeida C.A."/>
            <person name="Ferrarezi J.A."/>
            <person name="Labate C.A."/>
        </authorList>
    </citation>
    <scope>NUCLEOTIDE SEQUENCE</scope>
    <source>
        <strain evidence="1">MF-1</strain>
    </source>
</reference>
<dbReference type="AlphaFoldDB" id="A0A9Q3J601"/>